<protein>
    <recommendedName>
        <fullName evidence="4">Secreted protein</fullName>
    </recommendedName>
</protein>
<comment type="caution">
    <text evidence="2">The sequence shown here is derived from an EMBL/GenBank/DDBJ whole genome shotgun (WGS) entry which is preliminary data.</text>
</comment>
<evidence type="ECO:0008006" key="4">
    <source>
        <dbReference type="Google" id="ProtNLM"/>
    </source>
</evidence>
<dbReference type="AlphaFoldDB" id="A0A852YZP2"/>
<evidence type="ECO:0000256" key="1">
    <source>
        <dbReference type="SAM" id="SignalP"/>
    </source>
</evidence>
<organism evidence="2 3">
    <name type="scientific">Actinopolyspora biskrensis</name>
    <dbReference type="NCBI Taxonomy" id="1470178"/>
    <lineage>
        <taxon>Bacteria</taxon>
        <taxon>Bacillati</taxon>
        <taxon>Actinomycetota</taxon>
        <taxon>Actinomycetes</taxon>
        <taxon>Actinopolysporales</taxon>
        <taxon>Actinopolysporaceae</taxon>
        <taxon>Actinopolyspora</taxon>
    </lineage>
</organism>
<keyword evidence="1" id="KW-0732">Signal</keyword>
<accession>A0A852YZP2</accession>
<proteinExistence type="predicted"/>
<gene>
    <name evidence="2" type="ORF">FHR84_002788</name>
</gene>
<dbReference type="EMBL" id="JACBYW010000005">
    <property type="protein sequence ID" value="NYH79450.1"/>
    <property type="molecule type" value="Genomic_DNA"/>
</dbReference>
<sequence>MKRFGVTLSAVAMAVGALAMAGPAAAAPGTVYWGDSQGNWYSIDNPKGCYDTPDGDKLNNRTTGPIKLYSESGCGGTIVYEVAPHRSVPPPEVHFESIRA</sequence>
<keyword evidence="3" id="KW-1185">Reference proteome</keyword>
<evidence type="ECO:0000313" key="3">
    <source>
        <dbReference type="Proteomes" id="UP000548304"/>
    </source>
</evidence>
<name>A0A852YZP2_9ACTN</name>
<reference evidence="2 3" key="1">
    <citation type="submission" date="2020-07" db="EMBL/GenBank/DDBJ databases">
        <title>Genomic Encyclopedia of Type Strains, Phase III (KMG-III): the genomes of soil and plant-associated and newly described type strains.</title>
        <authorList>
            <person name="Whitman W."/>
        </authorList>
    </citation>
    <scope>NUCLEOTIDE SEQUENCE [LARGE SCALE GENOMIC DNA]</scope>
    <source>
        <strain evidence="2 3">CECT 8576</strain>
    </source>
</reference>
<evidence type="ECO:0000313" key="2">
    <source>
        <dbReference type="EMBL" id="NYH79450.1"/>
    </source>
</evidence>
<dbReference type="Proteomes" id="UP000548304">
    <property type="component" value="Unassembled WGS sequence"/>
</dbReference>
<feature type="signal peptide" evidence="1">
    <location>
        <begin position="1"/>
        <end position="26"/>
    </location>
</feature>
<feature type="chain" id="PRO_5033042873" description="Secreted protein" evidence="1">
    <location>
        <begin position="27"/>
        <end position="100"/>
    </location>
</feature>